<evidence type="ECO:0000256" key="3">
    <source>
        <dbReference type="ARBA" id="ARBA00022692"/>
    </source>
</evidence>
<feature type="compositionally biased region" description="Polar residues" evidence="9">
    <location>
        <begin position="495"/>
        <end position="504"/>
    </location>
</feature>
<name>A0ABY0HMG5_9PEZI</name>
<reference evidence="12 13" key="1">
    <citation type="submission" date="2018-06" db="EMBL/GenBank/DDBJ databases">
        <title>Complete Genomes of Monosporascus.</title>
        <authorList>
            <person name="Robinson A.J."/>
            <person name="Natvig D.O."/>
        </authorList>
    </citation>
    <scope>NUCLEOTIDE SEQUENCE [LARGE SCALE GENOMIC DNA]</scope>
    <source>
        <strain evidence="12 13">CBS 609.92</strain>
    </source>
</reference>
<gene>
    <name evidence="12" type="ORF">DL762_000716</name>
</gene>
<feature type="transmembrane region" description="Helical" evidence="10">
    <location>
        <begin position="357"/>
        <end position="377"/>
    </location>
</feature>
<feature type="transmembrane region" description="Helical" evidence="10">
    <location>
        <begin position="389"/>
        <end position="408"/>
    </location>
</feature>
<feature type="transmembrane region" description="Helical" evidence="10">
    <location>
        <begin position="327"/>
        <end position="351"/>
    </location>
</feature>
<sequence>MDDAGLGDNVQEHSRAVDHDSDDRAHLDPTRWWFASAAFPMVAGTLGSVASAFSICALVEKWRQMIPPGSDITKAEFIQDPAWLLAVNAVQLVIAVIANVFLLLNMTKRVRFSIAQPITIVGWYISAICLVALAATAGGPLMPEDDVQWIWGQAFYYGVYAAILYFTVASLMTLAFLVYLLLGAFIFSSIENWKYLDGVYWADVTLFTVGYGDYAAATTLGRAILMPYALIGVTSLGLVIGSIRSLALERGKRRLDARMLEKKRRKLVRHITRKGNEHMLEPVDGGILGSPPEEMDLKRPRSEYERRQTEFQLMRKIQDQASTRRRWTAMAISSTSWVVLWLVGAWIFQAFESPYQGWGYFDAFYFAYTALTTIGYGDITPLSNGARSFFVFWSLLALPTTTVFLSNAGDTIVKVIRDGMLKLGDLTILPSDVGIRKETKNLLARLSCGMLFADEDIEESPPGFPGAARPPGDDEGDTGTSNTPMRKFKNEDKQPTSGSDVTDNIQKKLDPKRQGRPVTQDHASARNKDIPLEIPKIRAEYHLILIDEIVRVTKHLQQSPPRKYTFREWEWFLQLIGEDEGSVETHRRARERPRSKERHIRPEQSGPNRKGRESHAEAAEGAETLKWSWIGHRSPLMDTREEAEWILYRLEQRLREELQSVVTEQAGKSRLDEVRSEEESNKPKPMQ</sequence>
<dbReference type="PRINTS" id="PR01333">
    <property type="entry name" value="2POREKCHANEL"/>
</dbReference>
<dbReference type="InterPro" id="IPR013099">
    <property type="entry name" value="K_chnl_dom"/>
</dbReference>
<feature type="region of interest" description="Disordered" evidence="9">
    <location>
        <begin position="1"/>
        <end position="23"/>
    </location>
</feature>
<evidence type="ECO:0000313" key="13">
    <source>
        <dbReference type="Proteomes" id="UP000294003"/>
    </source>
</evidence>
<evidence type="ECO:0000256" key="4">
    <source>
        <dbReference type="ARBA" id="ARBA00022989"/>
    </source>
</evidence>
<keyword evidence="3 8" id="KW-0812">Transmembrane</keyword>
<keyword evidence="7 8" id="KW-0407">Ion channel</keyword>
<evidence type="ECO:0000256" key="1">
    <source>
        <dbReference type="ARBA" id="ARBA00004141"/>
    </source>
</evidence>
<proteinExistence type="inferred from homology"/>
<evidence type="ECO:0000256" key="2">
    <source>
        <dbReference type="ARBA" id="ARBA00022448"/>
    </source>
</evidence>
<dbReference type="InterPro" id="IPR003280">
    <property type="entry name" value="2pore_dom_K_chnl"/>
</dbReference>
<evidence type="ECO:0000256" key="6">
    <source>
        <dbReference type="ARBA" id="ARBA00023136"/>
    </source>
</evidence>
<dbReference type="EMBL" id="QJNS01000012">
    <property type="protein sequence ID" value="RYO94206.1"/>
    <property type="molecule type" value="Genomic_DNA"/>
</dbReference>
<feature type="domain" description="Potassium channel" evidence="11">
    <location>
        <begin position="337"/>
        <end position="413"/>
    </location>
</feature>
<comment type="subcellular location">
    <subcellularLocation>
        <location evidence="1">Membrane</location>
        <topology evidence="1">Multi-pass membrane protein</topology>
    </subcellularLocation>
</comment>
<evidence type="ECO:0000259" key="11">
    <source>
        <dbReference type="Pfam" id="PF07885"/>
    </source>
</evidence>
<keyword evidence="5 8" id="KW-0406">Ion transport</keyword>
<comment type="caution">
    <text evidence="12">The sequence shown here is derived from an EMBL/GenBank/DDBJ whole genome shotgun (WGS) entry which is preliminary data.</text>
</comment>
<evidence type="ECO:0000313" key="12">
    <source>
        <dbReference type="EMBL" id="RYO94206.1"/>
    </source>
</evidence>
<feature type="compositionally biased region" description="Basic and acidic residues" evidence="9">
    <location>
        <begin position="667"/>
        <end position="687"/>
    </location>
</feature>
<evidence type="ECO:0000256" key="5">
    <source>
        <dbReference type="ARBA" id="ARBA00023065"/>
    </source>
</evidence>
<feature type="transmembrane region" description="Helical" evidence="10">
    <location>
        <begin position="32"/>
        <end position="62"/>
    </location>
</feature>
<comment type="similarity">
    <text evidence="8">Belongs to the two pore domain potassium channel (TC 1.A.1.8) family.</text>
</comment>
<feature type="transmembrane region" description="Helical" evidence="10">
    <location>
        <begin position="118"/>
        <end position="142"/>
    </location>
</feature>
<dbReference type="PANTHER" id="PTHR11003">
    <property type="entry name" value="POTASSIUM CHANNEL, SUBFAMILY K"/>
    <property type="match status" value="1"/>
</dbReference>
<feature type="region of interest" description="Disordered" evidence="9">
    <location>
        <begin position="582"/>
        <end position="618"/>
    </location>
</feature>
<evidence type="ECO:0000256" key="10">
    <source>
        <dbReference type="SAM" id="Phobius"/>
    </source>
</evidence>
<protein>
    <recommendedName>
        <fullName evidence="11">Potassium channel domain-containing protein</fullName>
    </recommendedName>
</protein>
<feature type="compositionally biased region" description="Basic residues" evidence="9">
    <location>
        <begin position="587"/>
        <end position="599"/>
    </location>
</feature>
<feature type="region of interest" description="Disordered" evidence="9">
    <location>
        <begin position="660"/>
        <end position="687"/>
    </location>
</feature>
<dbReference type="PANTHER" id="PTHR11003:SF301">
    <property type="entry name" value="POTASSIUM CHANNEL PROTEIN"/>
    <property type="match status" value="1"/>
</dbReference>
<evidence type="ECO:0000256" key="7">
    <source>
        <dbReference type="ARBA" id="ARBA00023303"/>
    </source>
</evidence>
<feature type="transmembrane region" description="Helical" evidence="10">
    <location>
        <begin position="82"/>
        <end position="106"/>
    </location>
</feature>
<accession>A0ABY0HMG5</accession>
<dbReference type="Proteomes" id="UP000294003">
    <property type="component" value="Unassembled WGS sequence"/>
</dbReference>
<feature type="transmembrane region" description="Helical" evidence="10">
    <location>
        <begin position="223"/>
        <end position="243"/>
    </location>
</feature>
<dbReference type="SUPFAM" id="SSF81324">
    <property type="entry name" value="Voltage-gated potassium channels"/>
    <property type="match status" value="2"/>
</dbReference>
<dbReference type="Pfam" id="PF07885">
    <property type="entry name" value="Ion_trans_2"/>
    <property type="match status" value="2"/>
</dbReference>
<feature type="transmembrane region" description="Helical" evidence="10">
    <location>
        <begin position="154"/>
        <end position="187"/>
    </location>
</feature>
<keyword evidence="13" id="KW-1185">Reference proteome</keyword>
<keyword evidence="4 10" id="KW-1133">Transmembrane helix</keyword>
<evidence type="ECO:0000256" key="8">
    <source>
        <dbReference type="RuleBase" id="RU003857"/>
    </source>
</evidence>
<evidence type="ECO:0000256" key="9">
    <source>
        <dbReference type="SAM" id="MobiDB-lite"/>
    </source>
</evidence>
<feature type="compositionally biased region" description="Basic and acidic residues" evidence="9">
    <location>
        <begin position="10"/>
        <end position="23"/>
    </location>
</feature>
<feature type="region of interest" description="Disordered" evidence="9">
    <location>
        <begin position="459"/>
        <end position="527"/>
    </location>
</feature>
<keyword evidence="2 8" id="KW-0813">Transport</keyword>
<dbReference type="Gene3D" id="1.10.287.70">
    <property type="match status" value="2"/>
</dbReference>
<feature type="domain" description="Potassium channel" evidence="11">
    <location>
        <begin position="176"/>
        <end position="245"/>
    </location>
</feature>
<keyword evidence="6 10" id="KW-0472">Membrane</keyword>
<organism evidence="12 13">
    <name type="scientific">Monosporascus cannonballus</name>
    <dbReference type="NCBI Taxonomy" id="155416"/>
    <lineage>
        <taxon>Eukaryota</taxon>
        <taxon>Fungi</taxon>
        <taxon>Dikarya</taxon>
        <taxon>Ascomycota</taxon>
        <taxon>Pezizomycotina</taxon>
        <taxon>Sordariomycetes</taxon>
        <taxon>Xylariomycetidae</taxon>
        <taxon>Xylariales</taxon>
        <taxon>Xylariales incertae sedis</taxon>
        <taxon>Monosporascus</taxon>
    </lineage>
</organism>